<dbReference type="KEGG" id="ssyi:EKG83_40365"/>
<reference evidence="3" key="1">
    <citation type="journal article" date="2021" name="Curr. Microbiol.">
        <title>Complete genome of nocamycin-producing strain Saccharothrix syringae NRRL B-16468 reveals the biosynthetic potential for secondary metabolites.</title>
        <authorList>
            <person name="Mo X."/>
            <person name="Yang S."/>
        </authorList>
    </citation>
    <scope>NUCLEOTIDE SEQUENCE [LARGE SCALE GENOMIC DNA]</scope>
    <source>
        <strain evidence="3">ATCC 51364 / DSM 43886 / JCM 6844 / KCTC 9398 / NBRC 14523 / NRRL B-16468 / INA 2240</strain>
    </source>
</reference>
<dbReference type="Proteomes" id="UP000325787">
    <property type="component" value="Chromosome"/>
</dbReference>
<evidence type="ECO:0000313" key="3">
    <source>
        <dbReference type="Proteomes" id="UP000325787"/>
    </source>
</evidence>
<gene>
    <name evidence="2" type="ORF">EKG83_40365</name>
</gene>
<organism evidence="2 3">
    <name type="scientific">Saccharothrix syringae</name>
    <name type="common">Nocardiopsis syringae</name>
    <dbReference type="NCBI Taxonomy" id="103733"/>
    <lineage>
        <taxon>Bacteria</taxon>
        <taxon>Bacillati</taxon>
        <taxon>Actinomycetota</taxon>
        <taxon>Actinomycetes</taxon>
        <taxon>Pseudonocardiales</taxon>
        <taxon>Pseudonocardiaceae</taxon>
        <taxon>Saccharothrix</taxon>
    </lineage>
</organism>
<evidence type="ECO:0000313" key="2">
    <source>
        <dbReference type="EMBL" id="QFZ22855.1"/>
    </source>
</evidence>
<evidence type="ECO:0000256" key="1">
    <source>
        <dbReference type="SAM" id="MobiDB-lite"/>
    </source>
</evidence>
<dbReference type="AlphaFoldDB" id="A0A5Q0HA94"/>
<accession>A0A5Q0HA94</accession>
<proteinExistence type="predicted"/>
<sequence length="106" mass="10585">MPGTDPKLVAEIDQVEDALIEDIENQIVDAGTPDVVAGPTDVVDGPVTGVVLDAGGITPPVVVEPGDDPLVKPMGGPYKPAGGDDPTTNGGPYKPADEPAAATTTN</sequence>
<feature type="region of interest" description="Disordered" evidence="1">
    <location>
        <begin position="59"/>
        <end position="106"/>
    </location>
</feature>
<dbReference type="OrthoDB" id="3693144at2"/>
<name>A0A5Q0HA94_SACSY</name>
<dbReference type="RefSeq" id="WP_033431539.1">
    <property type="nucleotide sequence ID" value="NZ_CP034550.1"/>
</dbReference>
<dbReference type="EMBL" id="CP034550">
    <property type="protein sequence ID" value="QFZ22855.1"/>
    <property type="molecule type" value="Genomic_DNA"/>
</dbReference>
<keyword evidence="3" id="KW-1185">Reference proteome</keyword>
<protein>
    <submittedName>
        <fullName evidence="2">Uncharacterized protein</fullName>
    </submittedName>
</protein>